<evidence type="ECO:0000256" key="4">
    <source>
        <dbReference type="ARBA" id="ARBA00022475"/>
    </source>
</evidence>
<feature type="transmembrane region" description="Helical" evidence="13">
    <location>
        <begin position="596"/>
        <end position="619"/>
    </location>
</feature>
<feature type="transmembrane region" description="Helical" evidence="13">
    <location>
        <begin position="981"/>
        <end position="1006"/>
    </location>
</feature>
<evidence type="ECO:0000256" key="11">
    <source>
        <dbReference type="ARBA" id="ARBA00023214"/>
    </source>
</evidence>
<dbReference type="GO" id="GO:0005229">
    <property type="term" value="F:intracellularly calcium-gated chloride channel activity"/>
    <property type="evidence" value="ECO:0007669"/>
    <property type="project" value="TreeGrafter"/>
</dbReference>
<feature type="transmembrane region" description="Helical" evidence="13">
    <location>
        <begin position="655"/>
        <end position="684"/>
    </location>
</feature>
<feature type="transmembrane region" description="Helical" evidence="13">
    <location>
        <begin position="149"/>
        <end position="172"/>
    </location>
</feature>
<accession>W6U780</accession>
<evidence type="ECO:0000313" key="16">
    <source>
        <dbReference type="Proteomes" id="UP000019149"/>
    </source>
</evidence>
<protein>
    <recommendedName>
        <fullName evidence="13">Protein tweety homolog</fullName>
    </recommendedName>
</protein>
<dbReference type="PANTHER" id="PTHR12424:SF8">
    <property type="entry name" value="PROTEIN TWEETY"/>
    <property type="match status" value="1"/>
</dbReference>
<dbReference type="KEGG" id="egl:EGR_08893"/>
<feature type="region of interest" description="Disordered" evidence="14">
    <location>
        <begin position="181"/>
        <end position="228"/>
    </location>
</feature>
<evidence type="ECO:0000256" key="5">
    <source>
        <dbReference type="ARBA" id="ARBA00022692"/>
    </source>
</evidence>
<dbReference type="Proteomes" id="UP000019149">
    <property type="component" value="Unassembled WGS sequence"/>
</dbReference>
<comment type="subcellular location">
    <subcellularLocation>
        <location evidence="1 13">Cell membrane</location>
        <topology evidence="1 13">Multi-pass membrane protein</topology>
    </subcellularLocation>
</comment>
<proteinExistence type="inferred from homology"/>
<keyword evidence="11 13" id="KW-0868">Chloride</keyword>
<comment type="similarity">
    <text evidence="2 13">Belongs to the tweety family.</text>
</comment>
<name>W6U780_ECHGR</name>
<evidence type="ECO:0000256" key="7">
    <source>
        <dbReference type="ARBA" id="ARBA00023065"/>
    </source>
</evidence>
<feature type="transmembrane region" description="Helical" evidence="13">
    <location>
        <begin position="312"/>
        <end position="335"/>
    </location>
</feature>
<keyword evidence="6 13" id="KW-1133">Transmembrane helix</keyword>
<keyword evidence="5 13" id="KW-0812">Transmembrane</keyword>
<evidence type="ECO:0000256" key="3">
    <source>
        <dbReference type="ARBA" id="ARBA00022448"/>
    </source>
</evidence>
<evidence type="ECO:0000256" key="6">
    <source>
        <dbReference type="ARBA" id="ARBA00022989"/>
    </source>
</evidence>
<comment type="function">
    <text evidence="13">Probable chloride channel.</text>
</comment>
<evidence type="ECO:0000256" key="8">
    <source>
        <dbReference type="ARBA" id="ARBA00023136"/>
    </source>
</evidence>
<keyword evidence="3 13" id="KW-0813">Transport</keyword>
<evidence type="ECO:0000256" key="14">
    <source>
        <dbReference type="SAM" id="MobiDB-lite"/>
    </source>
</evidence>
<evidence type="ECO:0000313" key="15">
    <source>
        <dbReference type="EMBL" id="EUB56231.1"/>
    </source>
</evidence>
<dbReference type="CTD" id="36344608"/>
<dbReference type="GO" id="GO:0005886">
    <property type="term" value="C:plasma membrane"/>
    <property type="evidence" value="ECO:0007669"/>
    <property type="project" value="UniProtKB-SubCell"/>
</dbReference>
<evidence type="ECO:0000256" key="1">
    <source>
        <dbReference type="ARBA" id="ARBA00004651"/>
    </source>
</evidence>
<evidence type="ECO:0000256" key="10">
    <source>
        <dbReference type="ARBA" id="ARBA00023180"/>
    </source>
</evidence>
<dbReference type="EMBL" id="APAU02000123">
    <property type="protein sequence ID" value="EUB56231.1"/>
    <property type="molecule type" value="Genomic_DNA"/>
</dbReference>
<dbReference type="GO" id="GO:0072320">
    <property type="term" value="F:volume-sensitive chloride channel activity"/>
    <property type="evidence" value="ECO:0007669"/>
    <property type="project" value="TreeGrafter"/>
</dbReference>
<dbReference type="GeneID" id="36344608"/>
<dbReference type="AlphaFoldDB" id="W6U780"/>
<keyword evidence="10" id="KW-0325">Glycoprotein</keyword>
<organism evidence="15 16">
    <name type="scientific">Echinococcus granulosus</name>
    <name type="common">Hydatid tapeworm</name>
    <dbReference type="NCBI Taxonomy" id="6210"/>
    <lineage>
        <taxon>Eukaryota</taxon>
        <taxon>Metazoa</taxon>
        <taxon>Spiralia</taxon>
        <taxon>Lophotrochozoa</taxon>
        <taxon>Platyhelminthes</taxon>
        <taxon>Cestoda</taxon>
        <taxon>Eucestoda</taxon>
        <taxon>Cyclophyllidea</taxon>
        <taxon>Taeniidae</taxon>
        <taxon>Echinococcus</taxon>
        <taxon>Echinococcus granulosus group</taxon>
    </lineage>
</organism>
<dbReference type="InterPro" id="IPR006990">
    <property type="entry name" value="Tweety"/>
</dbReference>
<dbReference type="PANTHER" id="PTHR12424">
    <property type="entry name" value="TWEETY-RELATED"/>
    <property type="match status" value="1"/>
</dbReference>
<reference evidence="15 16" key="1">
    <citation type="journal article" date="2013" name="Nat. Genet.">
        <title>The genome of the hydatid tapeworm Echinococcus granulosus.</title>
        <authorList>
            <person name="Zheng H."/>
            <person name="Zhang W."/>
            <person name="Zhang L."/>
            <person name="Zhang Z."/>
            <person name="Li J."/>
            <person name="Lu G."/>
            <person name="Zhu Y."/>
            <person name="Wang Y."/>
            <person name="Huang Y."/>
            <person name="Liu J."/>
            <person name="Kang H."/>
            <person name="Chen J."/>
            <person name="Wang L."/>
            <person name="Chen A."/>
            <person name="Yu S."/>
            <person name="Gao Z."/>
            <person name="Jin L."/>
            <person name="Gu W."/>
            <person name="Wang Z."/>
            <person name="Zhao L."/>
            <person name="Shi B."/>
            <person name="Wen H."/>
            <person name="Lin R."/>
            <person name="Jones M.K."/>
            <person name="Brejova B."/>
            <person name="Vinar T."/>
            <person name="Zhao G."/>
            <person name="McManus D.P."/>
            <person name="Chen Z."/>
            <person name="Zhou Y."/>
            <person name="Wang S."/>
        </authorList>
    </citation>
    <scope>NUCLEOTIDE SEQUENCE [LARGE SCALE GENOMIC DNA]</scope>
</reference>
<keyword evidence="7 13" id="KW-0406">Ion transport</keyword>
<keyword evidence="16" id="KW-1185">Reference proteome</keyword>
<dbReference type="GO" id="GO:0034707">
    <property type="term" value="C:chloride channel complex"/>
    <property type="evidence" value="ECO:0007669"/>
    <property type="project" value="UniProtKB-UniRule"/>
</dbReference>
<feature type="compositionally biased region" description="Basic and acidic residues" evidence="14">
    <location>
        <begin position="202"/>
        <end position="215"/>
    </location>
</feature>
<dbReference type="RefSeq" id="XP_024347427.1">
    <property type="nucleotide sequence ID" value="XM_024498142.1"/>
</dbReference>
<evidence type="ECO:0000256" key="13">
    <source>
        <dbReference type="RuleBase" id="RU361114"/>
    </source>
</evidence>
<keyword evidence="8 13" id="KW-0472">Membrane</keyword>
<evidence type="ECO:0000256" key="9">
    <source>
        <dbReference type="ARBA" id="ARBA00023173"/>
    </source>
</evidence>
<feature type="compositionally biased region" description="Basic residues" evidence="14">
    <location>
        <begin position="182"/>
        <end position="191"/>
    </location>
</feature>
<sequence length="1019" mass="113379">MVAVKIKQFVIEKSCNAQNASYYESKANKYNRAFDLPSWLFHGIGESTAYLKMMELSVLSSVTVILNYVLQCINGGLLNVFFTPTYNQTSKQTTYEFGMNQDRLMKYVKGVLTISGKDLPLDVLKTFPESIGGGDKGVKEAQENPNREVIFIIGPVAAAIIMLIAILGLILINFCTCTTKGCHNHKKKKPKSINSGGKSRTKPAEVAKVEEREGTRQGPSYNRQFDNGYDGYAFYRNKGDNDSESDTTTDEEDEPKDFAENVRDLFTLNKTTAFGSKVEKRQEKIMEKVEEIAERSEFVHKNQGWICCSCHLLTMLLDIVYVVGLIVCVVVYIMAAQQVAQVMEQPSSDNSTLKNQVVAWLGNKSSYYNLPGTVSFVLNETVVLLDEIATNLINTMNKTLDDLKGQMNTTVLQGATVIFNKLQSVTGIDKVFNETFRLSMRLTDLMSSVNATAANYNSTIKNVVSLNATFAQCYSEIKANCTKSNCTISDTELEILLFKFNATAVVYPLGADALQAIVNQFNDFAAKLEELQKEMNAMPSQLASNITSNLNFTSQINDLKSQLDGALNEVKPHIEDVAKHIPQYVDKARPYITPALYSPAAVIAVIALIFFACLLLFVAEAFHRRLFSPTGKAPSELAEVFRDKRRSHICGGCRFLICSILFILLIILSLLAAVVLVVCSILAVEVCPYVYMEKGMNQSDYVLNSILAGKWPAIQQQNELLDVAPPKNILYGLSVVCVPTNKTDPKLLPSLGIDKLANVTKLAEKEEFKKKITDLINQMATTISGQIPPDLLQKLENMKQEVDKLKTFLQYYNAENAVKELAKFTGVNMAELEQLLVKVKTQLQGEPVAQELEEAIKQLKENKTKIEVLQNAYQGIANQSTIPDDLKQYIDDSQTTIKASYFPFCLSNGIIALLQNETELQSVMQKDIKPMLLDLLVMILEEVTSALNGLVTKIMPCANMHYILEALVATGCSSTGLVTRFFGWALALTLTILFSFLSFVGLFNLWCIQSHQIKRFYGA</sequence>
<keyword evidence="4" id="KW-1003">Cell membrane</keyword>
<keyword evidence="12 13" id="KW-0407">Ion channel</keyword>
<dbReference type="OMA" id="SCKECCH"/>
<keyword evidence="9 13" id="KW-0869">Chloride channel</keyword>
<evidence type="ECO:0000256" key="2">
    <source>
        <dbReference type="ARBA" id="ARBA00009849"/>
    </source>
</evidence>
<gene>
    <name evidence="15" type="ORF">EGR_08893</name>
</gene>
<dbReference type="OrthoDB" id="6256739at2759"/>
<comment type="caution">
    <text evidence="15">The sequence shown here is derived from an EMBL/GenBank/DDBJ whole genome shotgun (WGS) entry which is preliminary data.</text>
</comment>
<evidence type="ECO:0000256" key="12">
    <source>
        <dbReference type="ARBA" id="ARBA00023303"/>
    </source>
</evidence>